<organism evidence="1 2">
    <name type="scientific">Chryseobacterium shigense</name>
    <dbReference type="NCBI Taxonomy" id="297244"/>
    <lineage>
        <taxon>Bacteria</taxon>
        <taxon>Pseudomonadati</taxon>
        <taxon>Bacteroidota</taxon>
        <taxon>Flavobacteriia</taxon>
        <taxon>Flavobacteriales</taxon>
        <taxon>Weeksellaceae</taxon>
        <taxon>Chryseobacterium group</taxon>
        <taxon>Chryseobacterium</taxon>
    </lineage>
</organism>
<protein>
    <submittedName>
        <fullName evidence="1">Uncharacterized protein</fullName>
    </submittedName>
</protein>
<dbReference type="RefSeq" id="WP_184160057.1">
    <property type="nucleotide sequence ID" value="NZ_JACHLC010000001.1"/>
</dbReference>
<name>A0A841N8S3_9FLAO</name>
<dbReference type="Proteomes" id="UP000589738">
    <property type="component" value="Unassembled WGS sequence"/>
</dbReference>
<keyword evidence="2" id="KW-1185">Reference proteome</keyword>
<reference evidence="1 2" key="1">
    <citation type="submission" date="2020-08" db="EMBL/GenBank/DDBJ databases">
        <title>Functional genomics of gut bacteria from endangered species of beetles.</title>
        <authorList>
            <person name="Carlos-Shanley C."/>
        </authorList>
    </citation>
    <scope>NUCLEOTIDE SEQUENCE [LARGE SCALE GENOMIC DNA]</scope>
    <source>
        <strain evidence="1 2">S00136</strain>
    </source>
</reference>
<sequence length="64" mass="7659">MKKLKLSEAQKKCLPIFYNYISFRKLDSSNYTFELPQSNKYMNFTNINVPHTFISKIIDYSKID</sequence>
<evidence type="ECO:0000313" key="2">
    <source>
        <dbReference type="Proteomes" id="UP000589738"/>
    </source>
</evidence>
<dbReference type="AlphaFoldDB" id="A0A841N8S3"/>
<dbReference type="EMBL" id="JACHLC010000001">
    <property type="protein sequence ID" value="MBB6369810.1"/>
    <property type="molecule type" value="Genomic_DNA"/>
</dbReference>
<proteinExistence type="predicted"/>
<evidence type="ECO:0000313" key="1">
    <source>
        <dbReference type="EMBL" id="MBB6369810.1"/>
    </source>
</evidence>
<accession>A0A841N8S3</accession>
<gene>
    <name evidence="1" type="ORF">HNP36_000863</name>
</gene>
<comment type="caution">
    <text evidence="1">The sequence shown here is derived from an EMBL/GenBank/DDBJ whole genome shotgun (WGS) entry which is preliminary data.</text>
</comment>